<evidence type="ECO:0000256" key="1">
    <source>
        <dbReference type="ARBA" id="ARBA00007228"/>
    </source>
</evidence>
<dbReference type="SUPFAM" id="SSF75217">
    <property type="entry name" value="alpha/beta knot"/>
    <property type="match status" value="1"/>
</dbReference>
<dbReference type="InterPro" id="IPR001537">
    <property type="entry name" value="SpoU_MeTrfase"/>
</dbReference>
<accession>A0ABT7C1Q7</accession>
<reference evidence="6 7" key="1">
    <citation type="submission" date="2023-01" db="EMBL/GenBank/DDBJ databases">
        <title>Novel diversity within Roseofilum (Cyanobacteria; Desertifilaceae) from marine benthic mats with descriptions of four novel species.</title>
        <authorList>
            <person name="Wang Y."/>
            <person name="Berthold D.E."/>
            <person name="Hu J."/>
            <person name="Lefler F.W."/>
            <person name="Laughinghouse H.D. IV."/>
        </authorList>
    </citation>
    <scope>NUCLEOTIDE SEQUENCE [LARGE SCALE GENOMIC DNA]</scope>
    <source>
        <strain evidence="6 7">BLCC-M143</strain>
    </source>
</reference>
<keyword evidence="7" id="KW-1185">Reference proteome</keyword>
<comment type="similarity">
    <text evidence="1">Belongs to the class IV-like SAM-binding methyltransferase superfamily. RNA methyltransferase TrmH family.</text>
</comment>
<proteinExistence type="inferred from homology"/>
<evidence type="ECO:0000259" key="4">
    <source>
        <dbReference type="Pfam" id="PF00588"/>
    </source>
</evidence>
<dbReference type="SUPFAM" id="SSF55315">
    <property type="entry name" value="L30e-like"/>
    <property type="match status" value="1"/>
</dbReference>
<dbReference type="GO" id="GO:0008168">
    <property type="term" value="F:methyltransferase activity"/>
    <property type="evidence" value="ECO:0007669"/>
    <property type="project" value="UniProtKB-KW"/>
</dbReference>
<organism evidence="6 7">
    <name type="scientific">Roseofilum casamattae BLCC-M143</name>
    <dbReference type="NCBI Taxonomy" id="3022442"/>
    <lineage>
        <taxon>Bacteria</taxon>
        <taxon>Bacillati</taxon>
        <taxon>Cyanobacteriota</taxon>
        <taxon>Cyanophyceae</taxon>
        <taxon>Desertifilales</taxon>
        <taxon>Desertifilaceae</taxon>
        <taxon>Roseofilum</taxon>
        <taxon>Roseofilum casamattae</taxon>
    </lineage>
</organism>
<dbReference type="GO" id="GO:0032259">
    <property type="term" value="P:methylation"/>
    <property type="evidence" value="ECO:0007669"/>
    <property type="project" value="UniProtKB-KW"/>
</dbReference>
<sequence length="290" mass="32294">MANNDTIGRPSPRVTQTLAAIKRLQRDRTHRDTQGTFFIEGVRNFIRVADCDLKIETILYSENLLIAPLARKLVRQLRRSGTPTVRVSPEQFRSISQTDRASGIGAIVKQHWLPLESTTPQAGLCWIVLDRIRSPGNFGTLIRTLEAVGGAGFILLDRSVDPFAPDTVRASMGALFHQKFIRTNSRLLQSWIQQHRGRTIGASPEGRQSFHQCHYPQATLLCLGEERKGLSDRQRAICDDLVSIPMVGQADSLNVAVAGSLLIYEVFRSRNGEGGIRTDDLSSSDRYLNS</sequence>
<evidence type="ECO:0000259" key="5">
    <source>
        <dbReference type="Pfam" id="PF22435"/>
    </source>
</evidence>
<dbReference type="PANTHER" id="PTHR43191">
    <property type="entry name" value="RRNA METHYLTRANSFERASE 3"/>
    <property type="match status" value="1"/>
</dbReference>
<evidence type="ECO:0000256" key="3">
    <source>
        <dbReference type="ARBA" id="ARBA00022679"/>
    </source>
</evidence>
<dbReference type="InterPro" id="IPR051259">
    <property type="entry name" value="rRNA_Methyltransferase"/>
</dbReference>
<comment type="caution">
    <text evidence="6">The sequence shown here is derived from an EMBL/GenBank/DDBJ whole genome shotgun (WGS) entry which is preliminary data.</text>
</comment>
<dbReference type="Gene3D" id="3.40.1280.10">
    <property type="match status" value="1"/>
</dbReference>
<dbReference type="Pfam" id="PF00588">
    <property type="entry name" value="SpoU_methylase"/>
    <property type="match status" value="1"/>
</dbReference>
<dbReference type="InterPro" id="IPR029028">
    <property type="entry name" value="Alpha/beta_knot_MTases"/>
</dbReference>
<dbReference type="InterPro" id="IPR029064">
    <property type="entry name" value="Ribosomal_eL30-like_sf"/>
</dbReference>
<keyword evidence="2 6" id="KW-0489">Methyltransferase</keyword>
<dbReference type="Proteomes" id="UP001232992">
    <property type="component" value="Unassembled WGS sequence"/>
</dbReference>
<evidence type="ECO:0000256" key="2">
    <source>
        <dbReference type="ARBA" id="ARBA00022603"/>
    </source>
</evidence>
<evidence type="ECO:0000313" key="7">
    <source>
        <dbReference type="Proteomes" id="UP001232992"/>
    </source>
</evidence>
<evidence type="ECO:0000313" key="6">
    <source>
        <dbReference type="EMBL" id="MDJ1185381.1"/>
    </source>
</evidence>
<dbReference type="RefSeq" id="WP_283760024.1">
    <property type="nucleotide sequence ID" value="NZ_JAQOSQ010000032.1"/>
</dbReference>
<dbReference type="PANTHER" id="PTHR43191:SF2">
    <property type="entry name" value="RRNA METHYLTRANSFERASE 3, MITOCHONDRIAL"/>
    <property type="match status" value="1"/>
</dbReference>
<keyword evidence="3" id="KW-0808">Transferase</keyword>
<name>A0ABT7C1Q7_9CYAN</name>
<gene>
    <name evidence="6" type="ORF">PMH09_19525</name>
</gene>
<protein>
    <submittedName>
        <fullName evidence="6">RNA methyltransferase</fullName>
    </submittedName>
</protein>
<dbReference type="EMBL" id="JAQOSQ010000032">
    <property type="protein sequence ID" value="MDJ1185381.1"/>
    <property type="molecule type" value="Genomic_DNA"/>
</dbReference>
<dbReference type="Gene3D" id="3.30.1330.30">
    <property type="match status" value="1"/>
</dbReference>
<dbReference type="InterPro" id="IPR029026">
    <property type="entry name" value="tRNA_m1G_MTases_N"/>
</dbReference>
<feature type="domain" description="tRNA/rRNA methyltransferase SpoU type" evidence="4">
    <location>
        <begin position="127"/>
        <end position="264"/>
    </location>
</feature>
<dbReference type="InterPro" id="IPR053888">
    <property type="entry name" value="MRM3-like_sub_bind"/>
</dbReference>
<dbReference type="CDD" id="cd18095">
    <property type="entry name" value="SpoU-like_rRNA-MTase"/>
    <property type="match status" value="1"/>
</dbReference>
<dbReference type="Pfam" id="PF22435">
    <property type="entry name" value="MRM3-like_sub_bind"/>
    <property type="match status" value="1"/>
</dbReference>
<feature type="domain" description="MRM3-like substrate binding" evidence="5">
    <location>
        <begin position="21"/>
        <end position="104"/>
    </location>
</feature>